<feature type="active site" description="Proton donor; for dehydratase activity" evidence="9">
    <location>
        <position position="2991"/>
    </location>
</feature>
<feature type="domain" description="Ketosynthase family 3 (KS3)" evidence="12">
    <location>
        <begin position="32"/>
        <end position="446"/>
    </location>
</feature>
<dbReference type="CDD" id="cd00833">
    <property type="entry name" value="PKS"/>
    <property type="match status" value="2"/>
</dbReference>
<keyword evidence="8" id="KW-0012">Acyltransferase</keyword>
<dbReference type="Pfam" id="PF14765">
    <property type="entry name" value="PS-DH"/>
    <property type="match status" value="2"/>
</dbReference>
<dbReference type="PROSITE" id="PS01162">
    <property type="entry name" value="QOR_ZETA_CRYSTAL"/>
    <property type="match status" value="1"/>
</dbReference>
<evidence type="ECO:0000313" key="14">
    <source>
        <dbReference type="EMBL" id="AFV71310.1"/>
    </source>
</evidence>
<dbReference type="CDD" id="cd05195">
    <property type="entry name" value="enoyl_red"/>
    <property type="match status" value="1"/>
</dbReference>
<dbReference type="GO" id="GO:0006633">
    <property type="term" value="P:fatty acid biosynthetic process"/>
    <property type="evidence" value="ECO:0007669"/>
    <property type="project" value="InterPro"/>
</dbReference>
<dbReference type="Pfam" id="PF08990">
    <property type="entry name" value="Docking"/>
    <property type="match status" value="1"/>
</dbReference>
<dbReference type="FunFam" id="1.10.1200.10:FF:000007">
    <property type="entry name" value="Probable polyketide synthase pks17"/>
    <property type="match status" value="1"/>
</dbReference>
<dbReference type="PROSITE" id="PS00012">
    <property type="entry name" value="PHOSPHOPANTETHEINE"/>
    <property type="match status" value="2"/>
</dbReference>
<keyword evidence="4" id="KW-0597">Phosphoprotein</keyword>
<evidence type="ECO:0000256" key="10">
    <source>
        <dbReference type="SAM" id="MobiDB-lite"/>
    </source>
</evidence>
<proteinExistence type="predicted"/>
<feature type="compositionally biased region" description="Polar residues" evidence="10">
    <location>
        <begin position="2891"/>
        <end position="2901"/>
    </location>
</feature>
<dbReference type="InterPro" id="IPR018201">
    <property type="entry name" value="Ketoacyl_synth_AS"/>
</dbReference>
<dbReference type="InterPro" id="IPR009081">
    <property type="entry name" value="PP-bd_ACP"/>
</dbReference>
<dbReference type="Pfam" id="PF00550">
    <property type="entry name" value="PP-binding"/>
    <property type="match status" value="2"/>
</dbReference>
<evidence type="ECO:0000259" key="11">
    <source>
        <dbReference type="PROSITE" id="PS50075"/>
    </source>
</evidence>
<evidence type="ECO:0000256" key="1">
    <source>
        <dbReference type="ARBA" id="ARBA00001957"/>
    </source>
</evidence>
<dbReference type="InterPro" id="IPR013968">
    <property type="entry name" value="PKS_KR"/>
</dbReference>
<dbReference type="InterPro" id="IPR014030">
    <property type="entry name" value="Ketoacyl_synth_N"/>
</dbReference>
<sequence>MNDDKLRDYLKRATADLRQANQRLRDLDAREREPIAVVAMSCRFPGGVTSPDELWRLLIEERDPSSDFPTDRGWELDPDLATRRGAFLDDIAGFDADFFGISPREALSMDPQQRVLLENSWELFERADLDPRTLRGARVGVFVGTNGQDYLNRTMPLPAEVEGYLGTGVSASVMSGRLSYVYGLEGPAVTVDTACSSSLVAVHLAAAALRRGECALALAGGVTIMSTPGIYVEFSRQRGLAADGRVKAFAAAADGTAMSEGSGLLLLERLSDARRNGHPVLAVITGSAVNQDGASNGLTAPNGPAQERVIRDALAQARLRPDDVDAVEAHGTGTTLGDPIEAHALLATYGQHRERPVYVGAIKSNIGHTQAAAGVAGVIKMVLALRHGVLPRSPHIDAPSPHVDWASGDLELLTSSRPWPETGRVRRAGVSSFGLSGTNAHLILEAPDATDEHPGSPAGDGRAVPLVVSAATPEALSEYAGRLRDRPRLDLAATGRTLALGRAHHKHRAAIVAADHDDLARGLAALADGADAAELVRGVPGGRLAFMFSGQGSQRAGAGRELHRAFPAFADAYDAACAALGAPLLDLTQDELDRTANTQPALFAVETALFRLFEHWGVTPDFLIGHSIGEITAAHVSGVLSLEDAAALVSARARLMGALPAGGAMAALRASEEEASGWLEPYAGRVSIAAVNGPASVVISGDEEAVLELAARHRGKRLKVSHAFHSPLMEPMLEEFRQVAAGLTYGPARVPIVSTGGGDPATADYWVGQVREPVRFHQGLQTLRARGVRTFVELGPDAVLTALAEEERAVAALRRDRSEERAVLTALAAVHADGHAVRWEAIFPGAHPHVELPSYAFQRRRSWPTGRAASGLGHPLLDSAVTVASSGASVFTGRFSLETHPWLADHTIGDDVLLPGTAFVDVAAYAGRHVGAGRIVELTLQAPLAVPPSGTVHLQIQVDADLAFTVHSRVDDAWTCHATGVLAEAGNLARDPLDWPEGEPIDIDDLYERVADLGMVYGPAFQCLRAARRDGDDLYAEVELPDGLGERGFVLHPALLDAALHVAILAEDRPAARVPFAWEGVTVRPTRSARLRARLSRGGQGVSLVVAEPDGTVVAEVDSLVTRPLAGREALYEVTWTALPDRPAEGPVPEAVAAGDGLLAVLQSWMDRDEPLVVVTRRAVGVHPGDLRPGVEAAAAWGLVRTAQSENPGRFVLLDVDGGEPVSDELLRAVLASEEPQLALRDGTLHVPRLVRTAPQPALPDGVRLEATAPGTFDGITQVPVDDRPLEPGEIRVAMRAAGLNFRDGLVALGLYPGQPPLGSEGAGVVVEVGEGVTGLAPGDRVMGLFSGCLGSRAITHRQLVAPIPDGWSFVRAAATPLVFLTAYYALTDLAALRPGERVLIHAAAGGVGMAATQLARHLGAEVFGTASQGKWPLLRAAGLDEEHIASSRTLEFADRFAGAGIDVVLNALSGEFLDASLGLLGPGGRFLEMGKTDIRHGEASYRAFDLGEAGPERIQEMLGALVELFEAGALEPLPVTAYDVRQAADALRRLSQGRTTGKVVLTMPAPLDPEGTVLITGGTGALGALTARHLVAAHGVRDLLLISRSGAAPEGLADELAALGARVAVAACDVGDRDALAELLAGVPRLTGVVHAAGVLADATLASLTPAHLERALHAKAAGARNLHDLTLDRDLRLFVMYSSLAGIVGNPGQGAYAAANTVLDALAQRRRALGLPGVSLAWGPWDTETGMTAGPRAAGLGTAQGLALLDAALDDPRALLAPALLDRAAAAEAPAILRTLARPAAARKQLPADLIELVRTEVGAVLGHADAASIDPDREFQALGLDSLTSVELRNRLSSRLGMRLPATLVFDHPTSAALGAHLRELTGGDSVRKGERKRAAAGPVADEPIAIVGMACRYPGGANTPDALWELVAEGRDAITPFPADRGWKLDALYDPDPATSGTTYVTVGGFIDDADRFDAEFFAINPREALATDPQQRLLLETAWQAVEDAGIDPHTLRGSRTGTFVGMAAQHYGVGADTAAVDGYLLTGTTGSVASGRIAYTLGLEGPAITLDTACSSSLVALHLAARALRSGECDLALAGGAAVMSSPGIFVEFSRQRGLAPDGRCKAFADGADGTAWGEGAGLLLVERLSDAVRNGHRVLAVIRGSAINQDGASNGLTAPNGPAQERVIGDALADARLSPSEVDLVEAHGTGTALGDPIEAQSLMATYGRDREQPLYLGSVKSNIGHTQAAAGVAGVIKAVQAIRHGVLPPSLHIDAPSSHVDWSQGAVELLTEGRPWPETGRPRRAAVSSFGISGTNAHVVLEQPPAPEPDVSEPNARPLVWLLGGRNAEAVREQAARLLAHPQDAPAATGRTLAALRGRYEHRAAVVGDELPGLRAGLEAARDGMPHPALHTGVADLRGKTVFVFPGQGAQWQGMARDLLRSEPVFAERLRECAEALAPYTDWSLIDVITEPGHPRWADVDVTQPVLFAVMVSLAELWKAAGVRPDAVIGHSQGEIAAATVAGALTLDDAAKVVALRSKTLRALSGTGTMASIPLSADEVAAASDPARVAIAADNGPSSTVVSGDVPAVRELVERLRAQGIKARLIPNDYASHCAHVESIREELLDCLAGLTPRAAEVPFWSTVTGGELDTTRMDAGYWYRNLRQPVLFAGTVRALLDAGHRFFVECSPHPVLTLGTEQTVEAAGAPAFVTGTLRRDQEERLEFAASLARAHVNGMAVDWAAVLGDGPKAAVPGYPFQRERFWLSPATDLGDLSAAGLSEGGHPLLAAATTVAEDDRHLFVGRLSGEAQPWLLDHAVLGTALVPGSAFAELASYCGARAGCETVEELTIEAPLTLGDGAVHLQVLVGPPDDAGRRPLTVHAKPESDLTWTRHATGTVTPTSPATAGDPTPPAAPDATADLTAWPPPGAEPLDVGGLYERFARSGLGYGPAFQGLRAAWRAGDAVHAEVELPEDVEHAGYGTHPALLDAALHALAWLSPETDDAVRLPFAWTGLTTHAPAPRALRVRITPAPTENGAVRVDLADPSGRPVLTVASLDLRPVDAERLAAGSAVLHGVEWVTVQLPSADGRVRWLEEAPAEDPAAWLDRERPDLVLVRAGGDDPHEATRRALSLLQDERLSRCALGFVTGRAVAAGPADTVSDLAGAAVWGLVKSAWSEDPGRLLLIDADDIGVLGVEGQAPHTVLTDAAIAALHGGEPHIAIREGQIRAPRLARVEAPGGDPVRRLDPEGIVLITGGTGTLGGIVAEHLVTRHDARHLLLLSRTGPGTEQAEAVRARLEELGAEVAIAACDSADRDALAKVVGSLERPLTAVVHAAGVLADATIGSLTAEDLSEVLRPKADAARHLHELTRDHDLAAFVLFSSAAGLLGGAGQGNYAAANTYLDALAAHRRAAGLPATSIAWGIWEAGSGLTARLEAGERRRLSGNGLLPLPTAEALALLDAALAPSAPPVVLAARLGTAALGAQAADGTLHPLLRGLFRSARRPGARASSIADQLAGRSEQEQHDLLVEIVCEQVAAVLGRTGAVDPRRAFQELGFDSLTGVDLRNRLNARTGLRLPATLVFDYPNADALAGYLLTRAAPPRQNPVDAALADVERLAAALSALPDEERAVVARRLRALTASPEPAGTAVADRLKTSSADEIFDFIDRELRQS</sequence>
<feature type="domain" description="Carrier" evidence="11">
    <location>
        <begin position="3525"/>
        <end position="3601"/>
    </location>
</feature>
<keyword evidence="6" id="KW-0045">Antibiotic biosynthesis</keyword>
<dbReference type="InterPro" id="IPR016039">
    <property type="entry name" value="Thiolase-like"/>
</dbReference>
<dbReference type="SMART" id="SM00826">
    <property type="entry name" value="PKS_DH"/>
    <property type="match status" value="2"/>
</dbReference>
<dbReference type="GO" id="GO:0004312">
    <property type="term" value="F:fatty acid synthase activity"/>
    <property type="evidence" value="ECO:0007669"/>
    <property type="project" value="TreeGrafter"/>
</dbReference>
<evidence type="ECO:0000256" key="5">
    <source>
        <dbReference type="ARBA" id="ARBA00022679"/>
    </source>
</evidence>
<dbReference type="SUPFAM" id="SSF55048">
    <property type="entry name" value="Probable ACP-binding domain of malonyl-CoA ACP transacylase"/>
    <property type="match status" value="2"/>
</dbReference>
<feature type="compositionally biased region" description="Low complexity" evidence="10">
    <location>
        <begin position="2902"/>
        <end position="2911"/>
    </location>
</feature>
<dbReference type="SMART" id="SM00827">
    <property type="entry name" value="PKS_AT"/>
    <property type="match status" value="2"/>
</dbReference>
<dbReference type="Gene3D" id="3.40.366.10">
    <property type="entry name" value="Malonyl-Coenzyme A Acyl Carrier Protein, domain 2"/>
    <property type="match status" value="2"/>
</dbReference>
<dbReference type="InterPro" id="IPR014031">
    <property type="entry name" value="Ketoacyl_synth_C"/>
</dbReference>
<dbReference type="GO" id="GO:0016491">
    <property type="term" value="F:oxidoreductase activity"/>
    <property type="evidence" value="ECO:0007669"/>
    <property type="project" value="InterPro"/>
</dbReference>
<dbReference type="SUPFAM" id="SSF52151">
    <property type="entry name" value="FabD/lysophospholipase-like"/>
    <property type="match status" value="2"/>
</dbReference>
<dbReference type="InterPro" id="IPR032821">
    <property type="entry name" value="PKS_assoc"/>
</dbReference>
<dbReference type="GO" id="GO:0033068">
    <property type="term" value="P:macrolide biosynthetic process"/>
    <property type="evidence" value="ECO:0007669"/>
    <property type="project" value="UniProtKB-ARBA"/>
</dbReference>
<dbReference type="InterPro" id="IPR049551">
    <property type="entry name" value="PKS_DH_C"/>
</dbReference>
<dbReference type="SMART" id="SM00829">
    <property type="entry name" value="PKS_ER"/>
    <property type="match status" value="1"/>
</dbReference>
<feature type="active site" description="Proton acceptor; for dehydratase activity" evidence="9">
    <location>
        <position position="2819"/>
    </location>
</feature>
<dbReference type="InterPro" id="IPR036736">
    <property type="entry name" value="ACP-like_sf"/>
</dbReference>
<comment type="cofactor">
    <cofactor evidence="1">
        <name>pantetheine 4'-phosphate</name>
        <dbReference type="ChEBI" id="CHEBI:47942"/>
    </cofactor>
</comment>
<dbReference type="InterPro" id="IPR020841">
    <property type="entry name" value="PKS_Beta-ketoAc_synthase_dom"/>
</dbReference>
<name>K7QQA9_STRRG</name>
<dbReference type="SUPFAM" id="SSF47336">
    <property type="entry name" value="ACP-like"/>
    <property type="match status" value="2"/>
</dbReference>
<dbReference type="PANTHER" id="PTHR43775:SF51">
    <property type="entry name" value="INACTIVE PHENOLPHTHIOCEROL SYNTHESIS POLYKETIDE SYNTHASE TYPE I PKS1-RELATED"/>
    <property type="match status" value="1"/>
</dbReference>
<dbReference type="FunFam" id="3.40.366.10:FF:000002">
    <property type="entry name" value="Probable polyketide synthase 2"/>
    <property type="match status" value="1"/>
</dbReference>
<evidence type="ECO:0000256" key="6">
    <source>
        <dbReference type="ARBA" id="ARBA00023194"/>
    </source>
</evidence>
<dbReference type="InterPro" id="IPR020806">
    <property type="entry name" value="PKS_PP-bd"/>
</dbReference>
<feature type="region of interest" description="N-terminal hotdog fold" evidence="9">
    <location>
        <begin position="874"/>
        <end position="988"/>
    </location>
</feature>
<keyword evidence="3" id="KW-0596">Phosphopantetheine</keyword>
<dbReference type="InterPro" id="IPR049552">
    <property type="entry name" value="PKS_DH_N"/>
</dbReference>
<dbReference type="PROSITE" id="PS00606">
    <property type="entry name" value="KS3_1"/>
    <property type="match status" value="2"/>
</dbReference>
<dbReference type="GO" id="GO:0008270">
    <property type="term" value="F:zinc ion binding"/>
    <property type="evidence" value="ECO:0007669"/>
    <property type="project" value="InterPro"/>
</dbReference>
<dbReference type="InterPro" id="IPR049900">
    <property type="entry name" value="PKS_mFAS_DH"/>
</dbReference>
<accession>K7QQA9</accession>
<dbReference type="InterPro" id="IPR036299">
    <property type="entry name" value="Polyketide_synth_docking_sf"/>
</dbReference>
<dbReference type="SMART" id="SM01294">
    <property type="entry name" value="PKS_PP_betabranch"/>
    <property type="match status" value="2"/>
</dbReference>
<dbReference type="SMART" id="SM00823">
    <property type="entry name" value="PKS_PP"/>
    <property type="match status" value="2"/>
</dbReference>
<evidence type="ECO:0000256" key="8">
    <source>
        <dbReference type="ARBA" id="ARBA00023315"/>
    </source>
</evidence>
<feature type="domain" description="Ketosynthase family 3 (KS3)" evidence="12">
    <location>
        <begin position="1905"/>
        <end position="2327"/>
    </location>
</feature>
<feature type="region of interest" description="C-terminal hotdog fold" evidence="9">
    <location>
        <begin position="2932"/>
        <end position="3070"/>
    </location>
</feature>
<dbReference type="InterPro" id="IPR057326">
    <property type="entry name" value="KR_dom"/>
</dbReference>
<dbReference type="PANTHER" id="PTHR43775">
    <property type="entry name" value="FATTY ACID SYNTHASE"/>
    <property type="match status" value="1"/>
</dbReference>
<reference evidence="14" key="2">
    <citation type="journal article" date="2012" name="J. Am. Chem. Soc.">
        <title>Insights into pyrroindomycin biosynthesis reveal a uniform paradigm for tetramate/tetronate formation.</title>
        <authorList>
            <person name="Wu Q."/>
            <person name="Wu Z."/>
            <person name="Qu X."/>
            <person name="Liu W."/>
        </authorList>
    </citation>
    <scope>NUCLEOTIDE SEQUENCE</scope>
    <source>
        <strain evidence="14">NRRL 21084</strain>
    </source>
</reference>
<dbReference type="InterPro" id="IPR050091">
    <property type="entry name" value="PKS_NRPS_Biosynth_Enz"/>
</dbReference>
<dbReference type="Gene3D" id="3.40.47.10">
    <property type="match status" value="2"/>
</dbReference>
<feature type="region of interest" description="Disordered" evidence="10">
    <location>
        <begin position="2875"/>
        <end position="2931"/>
    </location>
</feature>
<dbReference type="InterPro" id="IPR006162">
    <property type="entry name" value="Ppantetheine_attach_site"/>
</dbReference>
<dbReference type="GO" id="GO:0031177">
    <property type="term" value="F:phosphopantetheine binding"/>
    <property type="evidence" value="ECO:0007669"/>
    <property type="project" value="InterPro"/>
</dbReference>
<dbReference type="FunFam" id="3.40.47.10:FF:000019">
    <property type="entry name" value="Polyketide synthase type I"/>
    <property type="match status" value="2"/>
</dbReference>
<protein>
    <submittedName>
        <fullName evidence="14">PyrA7</fullName>
    </submittedName>
</protein>
<feature type="active site" description="Proton donor; for dehydratase activity" evidence="9">
    <location>
        <position position="1057"/>
    </location>
</feature>
<dbReference type="Gene3D" id="3.90.180.10">
    <property type="entry name" value="Medium-chain alcohol dehydrogenases, catalytic domain"/>
    <property type="match status" value="1"/>
</dbReference>
<dbReference type="Pfam" id="PF02801">
    <property type="entry name" value="Ketoacyl-synt_C"/>
    <property type="match status" value="2"/>
</dbReference>
<evidence type="ECO:0000256" key="7">
    <source>
        <dbReference type="ARBA" id="ARBA00023268"/>
    </source>
</evidence>
<dbReference type="Pfam" id="PF22953">
    <property type="entry name" value="SpnB_Rossmann"/>
    <property type="match status" value="2"/>
</dbReference>
<gene>
    <name evidence="14" type="primary">pyrA7</name>
</gene>
<evidence type="ECO:0000259" key="13">
    <source>
        <dbReference type="PROSITE" id="PS52019"/>
    </source>
</evidence>
<feature type="domain" description="Carrier" evidence="11">
    <location>
        <begin position="1810"/>
        <end position="1885"/>
    </location>
</feature>
<dbReference type="Gene3D" id="1.10.1200.10">
    <property type="entry name" value="ACP-like"/>
    <property type="match status" value="2"/>
</dbReference>
<evidence type="ECO:0000256" key="2">
    <source>
        <dbReference type="ARBA" id="ARBA00004792"/>
    </source>
</evidence>
<dbReference type="InterPro" id="IPR020807">
    <property type="entry name" value="PKS_DH"/>
</dbReference>
<dbReference type="PROSITE" id="PS52019">
    <property type="entry name" value="PKS_MFAS_DH"/>
    <property type="match status" value="2"/>
</dbReference>
<dbReference type="Pfam" id="PF08659">
    <property type="entry name" value="KR"/>
    <property type="match status" value="2"/>
</dbReference>
<keyword evidence="5" id="KW-0808">Transferase</keyword>
<dbReference type="SUPFAM" id="SSF101173">
    <property type="entry name" value="Docking domain B of the erythromycin polyketide synthase (DEBS)"/>
    <property type="match status" value="1"/>
</dbReference>
<feature type="active site" description="Proton acceptor; for dehydratase activity" evidence="9">
    <location>
        <position position="906"/>
    </location>
</feature>
<dbReference type="GO" id="GO:0004315">
    <property type="term" value="F:3-oxoacyl-[acyl-carrier-protein] synthase activity"/>
    <property type="evidence" value="ECO:0007669"/>
    <property type="project" value="InterPro"/>
</dbReference>
<dbReference type="InterPro" id="IPR055123">
    <property type="entry name" value="SpnB-like_Rossmann"/>
</dbReference>
<dbReference type="Pfam" id="PF16197">
    <property type="entry name" value="KAsynt_C_assoc"/>
    <property type="match status" value="2"/>
</dbReference>
<dbReference type="InterPro" id="IPR016036">
    <property type="entry name" value="Malonyl_transacylase_ACP-bd"/>
</dbReference>
<keyword evidence="7" id="KW-0511">Multifunctional enzyme</keyword>
<dbReference type="Pfam" id="PF08240">
    <property type="entry name" value="ADH_N"/>
    <property type="match status" value="1"/>
</dbReference>
<feature type="region of interest" description="C-terminal hotdog fold" evidence="9">
    <location>
        <begin position="998"/>
        <end position="1131"/>
    </location>
</feature>
<dbReference type="CDD" id="cd08956">
    <property type="entry name" value="KR_3_FAS_SDR_x"/>
    <property type="match status" value="2"/>
</dbReference>
<dbReference type="InterPro" id="IPR002364">
    <property type="entry name" value="Quin_OxRdtase/zeta-crystal_CS"/>
</dbReference>
<reference evidence="14" key="1">
    <citation type="journal article" date="2012" name="Chem. Biol.">
        <title>Quartromicin biosynthesis: two alternative polyketide chains produced by one polyketide synthase assembly line.</title>
        <authorList>
            <person name="He H.Y."/>
            <person name="Pan H.X."/>
            <person name="Wu L.F."/>
            <person name="Zhang B.B."/>
            <person name="Chai H.B."/>
            <person name="Liu W."/>
            <person name="Tang G.L."/>
        </authorList>
    </citation>
    <scope>NUCLEOTIDE SEQUENCE</scope>
    <source>
        <strain evidence="14">NRRL 21084</strain>
    </source>
</reference>
<dbReference type="PROSITE" id="PS52004">
    <property type="entry name" value="KS3_2"/>
    <property type="match status" value="2"/>
</dbReference>
<feature type="domain" description="PKS/mFAS DH" evidence="13">
    <location>
        <begin position="2787"/>
        <end position="3070"/>
    </location>
</feature>
<dbReference type="Pfam" id="PF00698">
    <property type="entry name" value="Acyl_transf_1"/>
    <property type="match status" value="2"/>
</dbReference>
<evidence type="ECO:0000256" key="4">
    <source>
        <dbReference type="ARBA" id="ARBA00022553"/>
    </source>
</evidence>
<dbReference type="SUPFAM" id="SSF53901">
    <property type="entry name" value="Thiolase-like"/>
    <property type="match status" value="2"/>
</dbReference>
<dbReference type="Gene3D" id="3.40.50.720">
    <property type="entry name" value="NAD(P)-binding Rossmann-like Domain"/>
    <property type="match status" value="4"/>
</dbReference>
<dbReference type="Gene3D" id="3.10.129.110">
    <property type="entry name" value="Polyketide synthase dehydratase"/>
    <property type="match status" value="2"/>
</dbReference>
<dbReference type="SMART" id="SM00825">
    <property type="entry name" value="PKS_KS"/>
    <property type="match status" value="2"/>
</dbReference>
<dbReference type="EMBL" id="JX042309">
    <property type="protein sequence ID" value="AFV71310.1"/>
    <property type="molecule type" value="Genomic_DNA"/>
</dbReference>
<feature type="region of interest" description="N-terminal hotdog fold" evidence="9">
    <location>
        <begin position="2787"/>
        <end position="2908"/>
    </location>
</feature>
<dbReference type="Pfam" id="PF21089">
    <property type="entry name" value="PKS_DH_N"/>
    <property type="match status" value="2"/>
</dbReference>
<evidence type="ECO:0000259" key="12">
    <source>
        <dbReference type="PROSITE" id="PS52004"/>
    </source>
</evidence>
<dbReference type="InterPro" id="IPR036291">
    <property type="entry name" value="NAD(P)-bd_dom_sf"/>
</dbReference>
<comment type="pathway">
    <text evidence="2">Antibiotic biosynthesis.</text>
</comment>
<dbReference type="InterPro" id="IPR016035">
    <property type="entry name" value="Acyl_Trfase/lysoPLipase"/>
</dbReference>
<dbReference type="SUPFAM" id="SSF51735">
    <property type="entry name" value="NAD(P)-binding Rossmann-fold domains"/>
    <property type="match status" value="5"/>
</dbReference>
<dbReference type="InterPro" id="IPR020843">
    <property type="entry name" value="ER"/>
</dbReference>
<organism evidence="14">
    <name type="scientific">Streptomyces rugosporus</name>
    <dbReference type="NCBI Taxonomy" id="295838"/>
    <lineage>
        <taxon>Bacteria</taxon>
        <taxon>Bacillati</taxon>
        <taxon>Actinomycetota</taxon>
        <taxon>Actinomycetes</taxon>
        <taxon>Kitasatosporales</taxon>
        <taxon>Streptomycetaceae</taxon>
        <taxon>Streptomyces</taxon>
    </lineage>
</organism>
<feature type="domain" description="PKS/mFAS DH" evidence="13">
    <location>
        <begin position="874"/>
        <end position="1131"/>
    </location>
</feature>
<dbReference type="PROSITE" id="PS50075">
    <property type="entry name" value="CARRIER"/>
    <property type="match status" value="2"/>
</dbReference>
<evidence type="ECO:0000256" key="9">
    <source>
        <dbReference type="PROSITE-ProRule" id="PRU01363"/>
    </source>
</evidence>
<dbReference type="SUPFAM" id="SSF50129">
    <property type="entry name" value="GroES-like"/>
    <property type="match status" value="1"/>
</dbReference>
<dbReference type="InterPro" id="IPR015083">
    <property type="entry name" value="NorB/c/GfsB-D-like_docking"/>
</dbReference>
<dbReference type="Pfam" id="PF00109">
    <property type="entry name" value="ketoacyl-synt"/>
    <property type="match status" value="2"/>
</dbReference>
<dbReference type="Gene3D" id="3.30.70.3290">
    <property type="match status" value="2"/>
</dbReference>
<dbReference type="InterPro" id="IPR042104">
    <property type="entry name" value="PKS_dehydratase_sf"/>
</dbReference>
<dbReference type="Pfam" id="PF13602">
    <property type="entry name" value="ADH_zinc_N_2"/>
    <property type="match status" value="1"/>
</dbReference>
<evidence type="ECO:0000256" key="3">
    <source>
        <dbReference type="ARBA" id="ARBA00022450"/>
    </source>
</evidence>
<dbReference type="InterPro" id="IPR001227">
    <property type="entry name" value="Ac_transferase_dom_sf"/>
</dbReference>
<dbReference type="InterPro" id="IPR014043">
    <property type="entry name" value="Acyl_transferase_dom"/>
</dbReference>
<dbReference type="InterPro" id="IPR013154">
    <property type="entry name" value="ADH-like_N"/>
</dbReference>
<dbReference type="InterPro" id="IPR011032">
    <property type="entry name" value="GroES-like_sf"/>
</dbReference>
<dbReference type="SMART" id="SM00822">
    <property type="entry name" value="PKS_KR"/>
    <property type="match status" value="2"/>
</dbReference>